<dbReference type="InterPro" id="IPR050816">
    <property type="entry name" value="Flavin-dep_Halogenase_NPB"/>
</dbReference>
<organism evidence="1 2">
    <name type="scientific">Bradyrhizobium symbiodeficiens</name>
    <dbReference type="NCBI Taxonomy" id="1404367"/>
    <lineage>
        <taxon>Bacteria</taxon>
        <taxon>Pseudomonadati</taxon>
        <taxon>Pseudomonadota</taxon>
        <taxon>Alphaproteobacteria</taxon>
        <taxon>Hyphomicrobiales</taxon>
        <taxon>Nitrobacteraceae</taxon>
        <taxon>Bradyrhizobium</taxon>
    </lineage>
</organism>
<dbReference type="PANTHER" id="PTHR43747:SF1">
    <property type="entry name" value="SLR1998 PROTEIN"/>
    <property type="match status" value="1"/>
</dbReference>
<name>A0ABX5W3J5_9BRAD</name>
<protein>
    <submittedName>
        <fullName evidence="1">Tryptophan 7-halogenase</fullName>
    </submittedName>
</protein>
<dbReference type="EMBL" id="CP041090">
    <property type="protein sequence ID" value="QDF37531.2"/>
    <property type="molecule type" value="Genomic_DNA"/>
</dbReference>
<reference evidence="1 2" key="2">
    <citation type="journal article" date="2020" name="Int. J. Syst. Evol. Microbiol.">
        <title>Description and complete genome sequences of Bradyrhizobium symbiodeficiens sp. nov., a non-symbiotic bacterium associated with legumes native to Canada.</title>
        <authorList>
            <person name="Bromfield E.S.P."/>
            <person name="Cloutier S."/>
            <person name="Nguyen H.D.T."/>
        </authorList>
    </citation>
    <scope>NUCLEOTIDE SEQUENCE [LARGE SCALE GENOMIC DNA]</scope>
    <source>
        <strain evidence="1 2">65S1MB</strain>
    </source>
</reference>
<evidence type="ECO:0000313" key="1">
    <source>
        <dbReference type="EMBL" id="QDF37531.2"/>
    </source>
</evidence>
<dbReference type="PANTHER" id="PTHR43747">
    <property type="entry name" value="FAD-BINDING PROTEIN"/>
    <property type="match status" value="1"/>
</dbReference>
<dbReference type="Gene3D" id="3.50.50.60">
    <property type="entry name" value="FAD/NAD(P)-binding domain"/>
    <property type="match status" value="1"/>
</dbReference>
<evidence type="ECO:0000313" key="2">
    <source>
        <dbReference type="Proteomes" id="UP000319298"/>
    </source>
</evidence>
<gene>
    <name evidence="1" type="ORF">FJN17_08100</name>
</gene>
<dbReference type="Proteomes" id="UP000319298">
    <property type="component" value="Chromosome"/>
</dbReference>
<dbReference type="PRINTS" id="PR00420">
    <property type="entry name" value="RNGMNOXGNASE"/>
</dbReference>
<dbReference type="Pfam" id="PF12831">
    <property type="entry name" value="FAD_oxidored"/>
    <property type="match status" value="1"/>
</dbReference>
<dbReference type="RefSeq" id="WP_162406431.1">
    <property type="nucleotide sequence ID" value="NZ_CP041090.2"/>
</dbReference>
<accession>A0ABX5W3J5</accession>
<dbReference type="InterPro" id="IPR036188">
    <property type="entry name" value="FAD/NAD-bd_sf"/>
</dbReference>
<dbReference type="SUPFAM" id="SSF51905">
    <property type="entry name" value="FAD/NAD(P)-binding domain"/>
    <property type="match status" value="1"/>
</dbReference>
<sequence>MKGAIEILVVGGGPAGSVAAVLLHRLGFQVRLIEASDQPRPHIGEAISLGVHRHLTNLGLGEALDRAGCRLFDEYDEQWEQAEASVRKAPPGSATIDRARFDAAFWNLCRDAGVEVHLGQQVERVVRQVSGGWNVRTVGGERHDATFLIDATGRRSLLPRARRACGPRTLALYGYWRGEGLPVRPHIAAGASCWTWGAPVDGLGFNAILFVDRHALAEHGPDVREAYTRGLAKTGLLSLLASRSNCSVVSACDASAWLDDEACGLDFIKIGEAAQSLDPLASMGVQKAIQSARSAAVIVNTLLRRPDAQSIAQAYYQDLLERSAQVHRRATAEIYARSRFAEMSFWQARCDGADAGIKMREPASLSFSSTASVNLDMSRLGEHPCLCGDYVELRPAVLAGSEREPVAFLGDATVAGIVAAVRSSATWGALRASLALTHDATTADRICAWLVHNEILYVGAPG</sequence>
<proteinExistence type="predicted"/>
<reference evidence="2" key="1">
    <citation type="submission" date="2019-06" db="EMBL/GenBank/DDBJ databases">
        <title>Whole-Genome Sequence of Bradyrhizobium sp. 3 Strain 65S1MB.</title>
        <authorList>
            <person name="Bromfield E.S.P."/>
            <person name="Cloutier S."/>
            <person name="Nguyen H.D.T."/>
        </authorList>
    </citation>
    <scope>NUCLEOTIDE SEQUENCE [LARGE SCALE GENOMIC DNA]</scope>
    <source>
        <strain evidence="2">65S1MB</strain>
    </source>
</reference>
<keyword evidence="2" id="KW-1185">Reference proteome</keyword>